<dbReference type="EMBL" id="CP050313">
    <property type="protein sequence ID" value="QIR13707.1"/>
    <property type="molecule type" value="Genomic_DNA"/>
</dbReference>
<reference evidence="1 2" key="1">
    <citation type="submission" date="2020-03" db="EMBL/GenBank/DDBJ databases">
        <title>Complete genome sequence of Shewanella sp.</title>
        <authorList>
            <person name="Kim Y.-S."/>
            <person name="Kim S.-J."/>
            <person name="Jung H.-K."/>
            <person name="Kim K.-H."/>
        </authorList>
    </citation>
    <scope>NUCLEOTIDE SEQUENCE [LARGE SCALE GENOMIC DNA]</scope>
    <source>
        <strain evidence="1 2">PN3F2</strain>
    </source>
</reference>
<dbReference type="AlphaFoldDB" id="A0A6G9QI21"/>
<dbReference type="RefSeq" id="WP_167675710.1">
    <property type="nucleotide sequence ID" value="NZ_CP050313.1"/>
</dbReference>
<dbReference type="InterPro" id="IPR015078">
    <property type="entry name" value="DP-EP"/>
</dbReference>
<evidence type="ECO:0000313" key="1">
    <source>
        <dbReference type="EMBL" id="QIR13707.1"/>
    </source>
</evidence>
<sequence>MSSDSKINVIVTYEQSTFLYNGSPKCQLVVQQNTSIRFKLDSATADNYRFAGVIFDNPNDPDIGKVSIKNQATELKIKDTYCQHADEISFRIVLTPLNTHECIVSPDPQVLNRPPQK</sequence>
<dbReference type="Pfam" id="PF08985">
    <property type="entry name" value="DP-EP"/>
    <property type="match status" value="1"/>
</dbReference>
<protein>
    <submittedName>
        <fullName evidence="1">DP-EP family protein</fullName>
    </submittedName>
</protein>
<dbReference type="KEGG" id="saes:HBH39_03630"/>
<dbReference type="SUPFAM" id="SSF49503">
    <property type="entry name" value="Cupredoxins"/>
    <property type="match status" value="1"/>
</dbReference>
<dbReference type="Proteomes" id="UP000502608">
    <property type="component" value="Chromosome"/>
</dbReference>
<dbReference type="InterPro" id="IPR008972">
    <property type="entry name" value="Cupredoxin"/>
</dbReference>
<organism evidence="1 2">
    <name type="scientific">Shewanella aestuarii</name>
    <dbReference type="NCBI Taxonomy" id="1028752"/>
    <lineage>
        <taxon>Bacteria</taxon>
        <taxon>Pseudomonadati</taxon>
        <taxon>Pseudomonadota</taxon>
        <taxon>Gammaproteobacteria</taxon>
        <taxon>Alteromonadales</taxon>
        <taxon>Shewanellaceae</taxon>
        <taxon>Shewanella</taxon>
    </lineage>
</organism>
<keyword evidence="2" id="KW-1185">Reference proteome</keyword>
<accession>A0A6G9QI21</accession>
<gene>
    <name evidence="1" type="ORF">HBH39_03630</name>
</gene>
<name>A0A6G9QI21_9GAMM</name>
<dbReference type="Gene3D" id="2.60.40.420">
    <property type="entry name" value="Cupredoxins - blue copper proteins"/>
    <property type="match status" value="1"/>
</dbReference>
<evidence type="ECO:0000313" key="2">
    <source>
        <dbReference type="Proteomes" id="UP000502608"/>
    </source>
</evidence>
<proteinExistence type="predicted"/>